<dbReference type="EMBL" id="RKLY01000052">
    <property type="protein sequence ID" value="TGD20927.1"/>
    <property type="molecule type" value="Genomic_DNA"/>
</dbReference>
<reference evidence="2 3" key="1">
    <citation type="submission" date="2018-10" db="EMBL/GenBank/DDBJ databases">
        <title>Lactobacillus sp. R7 and Lactobacillus sp. R19 isolated from fermented mustard green product of Taiwan.</title>
        <authorList>
            <person name="Lin S.-T."/>
        </authorList>
    </citation>
    <scope>NUCLEOTIDE SEQUENCE [LARGE SCALE GENOMIC DNA]</scope>
    <source>
        <strain evidence="2 3">BCRC 81127</strain>
    </source>
</reference>
<feature type="transmembrane region" description="Helical" evidence="1">
    <location>
        <begin position="206"/>
        <end position="226"/>
    </location>
</feature>
<feature type="transmembrane region" description="Helical" evidence="1">
    <location>
        <begin position="69"/>
        <end position="93"/>
    </location>
</feature>
<feature type="transmembrane region" description="Helical" evidence="1">
    <location>
        <begin position="356"/>
        <end position="376"/>
    </location>
</feature>
<dbReference type="Pfam" id="PF19528">
    <property type="entry name" value="DUF6056"/>
    <property type="match status" value="1"/>
</dbReference>
<feature type="transmembrane region" description="Helical" evidence="1">
    <location>
        <begin position="7"/>
        <end position="26"/>
    </location>
</feature>
<feature type="transmembrane region" description="Helical" evidence="1">
    <location>
        <begin position="285"/>
        <end position="305"/>
    </location>
</feature>
<sequence>MLFKKNYYFSFVMIYIYFIIMSFLIIPVGDDYFWWGNNGIYLLKHNFYGNNPVFGGSCNGRYLGNIFEILIMHSSLFAAIVYASTVTLFIWCIWNLTGKGKVSLGLSLAFLTIFQMEYIRSIFLWFSGFANYLPPITLLLFYFVLIKNHIKKKSMLPIPIYFLISLAGGLFVEHMTIYQIFIGFFSILLIHTINKLKLYNLSLKPMYAYLLGALMSAIIMFSNPSYHHNNSSYHKVAFSFVKSIHNFNFITHFWILTFNWQIILLISISILIISWKNISNKKIKLFLISSSLLFISYYSIVNIYIKYNYKINEYTNQIINVNKIFAYFDTVFGVLFFLFILISTFIIFNNIKFLDIYFYLFSFLALIVPFFFILSPIFIREYFSSFVFLFIVSILYFRKAIDTLSNESSKILEKAILILIFITYSLTMFMMMANYHSNIQRVNDSSFLSESRPLKYKVPYNNYVFLNDTLNMQSSEYWNNKLSFKTSDYIFNSYYK</sequence>
<feature type="transmembrane region" description="Helical" evidence="1">
    <location>
        <begin position="253"/>
        <end position="273"/>
    </location>
</feature>
<gene>
    <name evidence="2" type="ORF">EGT49_12285</name>
</gene>
<dbReference type="InterPro" id="IPR045691">
    <property type="entry name" value="DUF6056"/>
</dbReference>
<evidence type="ECO:0008006" key="4">
    <source>
        <dbReference type="Google" id="ProtNLM"/>
    </source>
</evidence>
<dbReference type="OrthoDB" id="1821221at2"/>
<accession>A0A4Z0JEJ2</accession>
<keyword evidence="3" id="KW-1185">Reference proteome</keyword>
<feature type="transmembrane region" description="Helical" evidence="1">
    <location>
        <begin position="155"/>
        <end position="171"/>
    </location>
</feature>
<name>A0A4Z0JEJ2_9LACO</name>
<proteinExistence type="predicted"/>
<feature type="transmembrane region" description="Helical" evidence="1">
    <location>
        <begin position="411"/>
        <end position="433"/>
    </location>
</feature>
<evidence type="ECO:0000313" key="2">
    <source>
        <dbReference type="EMBL" id="TGD20927.1"/>
    </source>
</evidence>
<feature type="transmembrane region" description="Helical" evidence="1">
    <location>
        <begin position="382"/>
        <end position="399"/>
    </location>
</feature>
<comment type="caution">
    <text evidence="2">The sequence shown here is derived from an EMBL/GenBank/DDBJ whole genome shotgun (WGS) entry which is preliminary data.</text>
</comment>
<organism evidence="2 3">
    <name type="scientific">Companilactobacillus suantsaicola</name>
    <dbReference type="NCBI Taxonomy" id="2487723"/>
    <lineage>
        <taxon>Bacteria</taxon>
        <taxon>Bacillati</taxon>
        <taxon>Bacillota</taxon>
        <taxon>Bacilli</taxon>
        <taxon>Lactobacillales</taxon>
        <taxon>Lactobacillaceae</taxon>
        <taxon>Companilactobacillus</taxon>
    </lineage>
</organism>
<feature type="transmembrane region" description="Helical" evidence="1">
    <location>
        <begin position="325"/>
        <end position="349"/>
    </location>
</feature>
<feature type="transmembrane region" description="Helical" evidence="1">
    <location>
        <begin position="100"/>
        <end position="116"/>
    </location>
</feature>
<keyword evidence="1" id="KW-1133">Transmembrane helix</keyword>
<keyword evidence="1" id="KW-0812">Transmembrane</keyword>
<evidence type="ECO:0000256" key="1">
    <source>
        <dbReference type="SAM" id="Phobius"/>
    </source>
</evidence>
<dbReference type="AlphaFoldDB" id="A0A4Z0JEJ2"/>
<dbReference type="Proteomes" id="UP000298021">
    <property type="component" value="Unassembled WGS sequence"/>
</dbReference>
<protein>
    <recommendedName>
        <fullName evidence="4">YfhO family protein</fullName>
    </recommendedName>
</protein>
<feature type="transmembrane region" description="Helical" evidence="1">
    <location>
        <begin position="122"/>
        <end position="143"/>
    </location>
</feature>
<evidence type="ECO:0000313" key="3">
    <source>
        <dbReference type="Proteomes" id="UP000298021"/>
    </source>
</evidence>
<keyword evidence="1" id="KW-0472">Membrane</keyword>
<dbReference type="RefSeq" id="WP_057815975.1">
    <property type="nucleotide sequence ID" value="NZ_RKLY01000052.1"/>
</dbReference>